<evidence type="ECO:0000313" key="3">
    <source>
        <dbReference type="EMBL" id="MBF4501125.1"/>
    </source>
</evidence>
<dbReference type="SUPFAM" id="SSF101874">
    <property type="entry name" value="YceI-like"/>
    <property type="match status" value="1"/>
</dbReference>
<protein>
    <submittedName>
        <fullName evidence="3">YceI family protein</fullName>
    </submittedName>
</protein>
<proteinExistence type="inferred from homology"/>
<dbReference type="PANTHER" id="PTHR34406:SF1">
    <property type="entry name" value="PROTEIN YCEI"/>
    <property type="match status" value="1"/>
</dbReference>
<reference evidence="3" key="1">
    <citation type="submission" date="2020-11" db="EMBL/GenBank/DDBJ databases">
        <title>Multidrug resistant novel bacterium Savagea serpentis sp. nov., isolated from the scats of a vine snake (Ahaetulla nasuta).</title>
        <authorList>
            <person name="Venkata Ramana V."/>
            <person name="Vikas Patil S."/>
            <person name="Yogita Lugani V."/>
        </authorList>
    </citation>
    <scope>NUCLEOTIDE SEQUENCE</scope>
    <source>
        <strain evidence="3">SN6</strain>
    </source>
</reference>
<comment type="caution">
    <text evidence="3">The sequence shown here is derived from an EMBL/GenBank/DDBJ whole genome shotgun (WGS) entry which is preliminary data.</text>
</comment>
<dbReference type="InterPro" id="IPR036761">
    <property type="entry name" value="TTHA0802/YceI-like_sf"/>
</dbReference>
<dbReference type="Gene3D" id="2.40.128.110">
    <property type="entry name" value="Lipid/polyisoprenoid-binding, YceI-like"/>
    <property type="match status" value="1"/>
</dbReference>
<evidence type="ECO:0000256" key="1">
    <source>
        <dbReference type="ARBA" id="ARBA00008812"/>
    </source>
</evidence>
<dbReference type="PANTHER" id="PTHR34406">
    <property type="entry name" value="PROTEIN YCEI"/>
    <property type="match status" value="1"/>
</dbReference>
<dbReference type="AlphaFoldDB" id="A0A8J7GJP3"/>
<dbReference type="Proteomes" id="UP000622653">
    <property type="component" value="Unassembled WGS sequence"/>
</dbReference>
<comment type="similarity">
    <text evidence="1">Belongs to the UPF0312 family.</text>
</comment>
<evidence type="ECO:0000259" key="2">
    <source>
        <dbReference type="SMART" id="SM00867"/>
    </source>
</evidence>
<dbReference type="SMART" id="SM00867">
    <property type="entry name" value="YceI"/>
    <property type="match status" value="1"/>
</dbReference>
<dbReference type="Pfam" id="PF04264">
    <property type="entry name" value="YceI"/>
    <property type="match status" value="1"/>
</dbReference>
<organism evidence="3 4">
    <name type="scientific">Savagea serpentis</name>
    <dbReference type="NCBI Taxonomy" id="2785297"/>
    <lineage>
        <taxon>Bacteria</taxon>
        <taxon>Bacillati</taxon>
        <taxon>Bacillota</taxon>
        <taxon>Bacilli</taxon>
        <taxon>Bacillales</taxon>
        <taxon>Caryophanaceae</taxon>
        <taxon>Savagea</taxon>
    </lineage>
</organism>
<accession>A0A8J7GJP3</accession>
<feature type="domain" description="Lipid/polyisoprenoid-binding YceI-like" evidence="2">
    <location>
        <begin position="5"/>
        <end position="173"/>
    </location>
</feature>
<sequence length="175" mass="19692">MTMTKWVIDPAHTSVDFSVRHLMISKVRGQFNEFQGEIDGDVEDFENATIHFTIETDSINTNQEQRDGHLKSADFFDVEKYPQITFKSTTIEQTKSNHFNIIGEMTIKDVTGKVTFHAVREGVAQGENGRIAGFHASTEINRQDYGLTWQQALETGGVMVGNTVSISVDFEAQEQ</sequence>
<dbReference type="InterPro" id="IPR007372">
    <property type="entry name" value="Lipid/polyisoprenoid-bd_YceI"/>
</dbReference>
<gene>
    <name evidence="3" type="ORF">IRY55_07075</name>
</gene>
<dbReference type="EMBL" id="JADKPV010000002">
    <property type="protein sequence ID" value="MBF4501125.1"/>
    <property type="molecule type" value="Genomic_DNA"/>
</dbReference>
<evidence type="ECO:0000313" key="4">
    <source>
        <dbReference type="Proteomes" id="UP000622653"/>
    </source>
</evidence>
<name>A0A8J7GJP3_9BACL</name>
<keyword evidence="4" id="KW-1185">Reference proteome</keyword>